<organism evidence="2 3">
    <name type="scientific">Oharaeibacter diazotrophicus</name>
    <dbReference type="NCBI Taxonomy" id="1920512"/>
    <lineage>
        <taxon>Bacteria</taxon>
        <taxon>Pseudomonadati</taxon>
        <taxon>Pseudomonadota</taxon>
        <taxon>Alphaproteobacteria</taxon>
        <taxon>Hyphomicrobiales</taxon>
        <taxon>Pleomorphomonadaceae</taxon>
        <taxon>Oharaeibacter</taxon>
    </lineage>
</organism>
<comment type="caution">
    <text evidence="2">The sequence shown here is derived from an EMBL/GenBank/DDBJ whole genome shotgun (WGS) entry which is preliminary data.</text>
</comment>
<dbReference type="AlphaFoldDB" id="A0A4R6RAJ1"/>
<protein>
    <submittedName>
        <fullName evidence="2">Glycosyl transferase family 2</fullName>
    </submittedName>
</protein>
<accession>A0A4R6RAJ1</accession>
<evidence type="ECO:0000313" key="2">
    <source>
        <dbReference type="EMBL" id="TDP82657.1"/>
    </source>
</evidence>
<dbReference type="InterPro" id="IPR001173">
    <property type="entry name" value="Glyco_trans_2-like"/>
</dbReference>
<evidence type="ECO:0000313" key="3">
    <source>
        <dbReference type="Proteomes" id="UP000294547"/>
    </source>
</evidence>
<dbReference type="OrthoDB" id="848759at2"/>
<dbReference type="CDD" id="cd00761">
    <property type="entry name" value="Glyco_tranf_GTA_type"/>
    <property type="match status" value="1"/>
</dbReference>
<feature type="domain" description="Glycosyltransferase 2-like" evidence="1">
    <location>
        <begin position="12"/>
        <end position="128"/>
    </location>
</feature>
<proteinExistence type="predicted"/>
<dbReference type="Gene3D" id="3.90.550.10">
    <property type="entry name" value="Spore Coat Polysaccharide Biosynthesis Protein SpsA, Chain A"/>
    <property type="match status" value="1"/>
</dbReference>
<keyword evidence="3" id="KW-1185">Reference proteome</keyword>
<gene>
    <name evidence="2" type="ORF">EDD54_3926</name>
</gene>
<name>A0A4R6RAJ1_9HYPH</name>
<dbReference type="GO" id="GO:0016740">
    <property type="term" value="F:transferase activity"/>
    <property type="evidence" value="ECO:0007669"/>
    <property type="project" value="UniProtKB-KW"/>
</dbReference>
<reference evidence="2 3" key="1">
    <citation type="submission" date="2019-03" db="EMBL/GenBank/DDBJ databases">
        <title>Genomic Encyclopedia of Type Strains, Phase IV (KMG-IV): sequencing the most valuable type-strain genomes for metagenomic binning, comparative biology and taxonomic classification.</title>
        <authorList>
            <person name="Goeker M."/>
        </authorList>
    </citation>
    <scope>NUCLEOTIDE SEQUENCE [LARGE SCALE GENOMIC DNA]</scope>
    <source>
        <strain evidence="2 3">DSM 102969</strain>
    </source>
</reference>
<evidence type="ECO:0000259" key="1">
    <source>
        <dbReference type="Pfam" id="PF00535"/>
    </source>
</evidence>
<keyword evidence="2" id="KW-0808">Transferase</keyword>
<dbReference type="InterPro" id="IPR029044">
    <property type="entry name" value="Nucleotide-diphossugar_trans"/>
</dbReference>
<dbReference type="RefSeq" id="WP_126538956.1">
    <property type="nucleotide sequence ID" value="NZ_BSPM01000007.1"/>
</dbReference>
<dbReference type="Pfam" id="PF00535">
    <property type="entry name" value="Glycos_transf_2"/>
    <property type="match status" value="1"/>
</dbReference>
<dbReference type="SUPFAM" id="SSF53448">
    <property type="entry name" value="Nucleotide-diphospho-sugar transferases"/>
    <property type="match status" value="1"/>
</dbReference>
<sequence>MPSPSPSVDFEVVVTSCGRFDLLRESLESLIAHLDVAPRRILVIEDSGDAGVHAALSGLDGPFEVVVNPRRLGQMASIDKAYAMLSAPYVFHTEDDWLFERSGFVAESAALLEARADYSMIGLRPRSELNPLIRDMPEETIAGVRHFALDPTRHPEYFSHSFNPGLRRLADARAIGPFDRLGGEEDVSYAFKQRGFRIANLAVPACRHIGDDRHVDDPTKPRKARTLGERLARSLRKRWKRLKRRFGGA</sequence>
<dbReference type="EMBL" id="SNXY01000010">
    <property type="protein sequence ID" value="TDP82657.1"/>
    <property type="molecule type" value="Genomic_DNA"/>
</dbReference>
<dbReference type="Proteomes" id="UP000294547">
    <property type="component" value="Unassembled WGS sequence"/>
</dbReference>